<organism evidence="1 2">
    <name type="scientific">Haloferax mucosum ATCC BAA-1512</name>
    <dbReference type="NCBI Taxonomy" id="662479"/>
    <lineage>
        <taxon>Archaea</taxon>
        <taxon>Methanobacteriati</taxon>
        <taxon>Methanobacteriota</taxon>
        <taxon>Stenosarchaea group</taxon>
        <taxon>Halobacteria</taxon>
        <taxon>Halobacteriales</taxon>
        <taxon>Haloferacaceae</taxon>
        <taxon>Haloferax</taxon>
    </lineage>
</organism>
<keyword evidence="2" id="KW-1185">Reference proteome</keyword>
<comment type="caution">
    <text evidence="1">The sequence shown here is derived from an EMBL/GenBank/DDBJ whole genome shotgun (WGS) entry which is preliminary data.</text>
</comment>
<gene>
    <name evidence="1" type="ORF">C440_10058</name>
</gene>
<evidence type="ECO:0000313" key="1">
    <source>
        <dbReference type="EMBL" id="ELZ93955.1"/>
    </source>
</evidence>
<name>M0IAX5_9EURY</name>
<proteinExistence type="predicted"/>
<evidence type="ECO:0000313" key="2">
    <source>
        <dbReference type="Proteomes" id="UP000011550"/>
    </source>
</evidence>
<dbReference type="EMBL" id="AOLN01000013">
    <property type="protein sequence ID" value="ELZ93955.1"/>
    <property type="molecule type" value="Genomic_DNA"/>
</dbReference>
<accession>M0IAX5</accession>
<dbReference type="Proteomes" id="UP000011550">
    <property type="component" value="Unassembled WGS sequence"/>
</dbReference>
<dbReference type="AlphaFoldDB" id="M0IAX5"/>
<protein>
    <submittedName>
        <fullName evidence="1">Uncharacterized protein</fullName>
    </submittedName>
</protein>
<sequence>MDEEYRDLNPENRILIYFIAQRYAFEGELAEDDTIDTQFFYDRINRSDRSVRDYLQNLREDGLLKRSSKGTHHLVAENLPSAFERIEDDAE</sequence>
<reference evidence="1 2" key="1">
    <citation type="journal article" date="2014" name="PLoS Genet.">
        <title>Phylogenetically driven sequencing of extremely halophilic archaea reveals strategies for static and dynamic osmo-response.</title>
        <authorList>
            <person name="Becker E.A."/>
            <person name="Seitzer P.M."/>
            <person name="Tritt A."/>
            <person name="Larsen D."/>
            <person name="Krusor M."/>
            <person name="Yao A.I."/>
            <person name="Wu D."/>
            <person name="Madern D."/>
            <person name="Eisen J.A."/>
            <person name="Darling A.E."/>
            <person name="Facciotti M.T."/>
        </authorList>
    </citation>
    <scope>NUCLEOTIDE SEQUENCE [LARGE SCALE GENOMIC DNA]</scope>
    <source>
        <strain evidence="1 2">ATCC BAA-1512</strain>
    </source>
</reference>